<dbReference type="PANTHER" id="PTHR33452">
    <property type="entry name" value="OXIDOREDUCTASE CATD-RELATED"/>
    <property type="match status" value="1"/>
</dbReference>
<comment type="subcellular location">
    <subcellularLocation>
        <location evidence="1">Cell membrane</location>
        <topology evidence="1">Multi-pass membrane protein</topology>
    </subcellularLocation>
</comment>
<dbReference type="EMBL" id="CP006842">
    <property type="protein sequence ID" value="AHW62645.1"/>
    <property type="molecule type" value="Genomic_DNA"/>
</dbReference>
<reference evidence="8 9" key="1">
    <citation type="journal article" date="2015" name="Int. J. Syst. Evol. Microbiol.">
        <title>Revisiting Corynebacterium glyciniphilum (ex Kubota et al., 1972) sp. nov., nom. rev., isolated from putrefied banana.</title>
        <authorList>
            <person name="Al-Dilaimi A."/>
            <person name="Bednarz H."/>
            <person name="Lomker A."/>
            <person name="Niehaus K."/>
            <person name="Kalinowski J."/>
            <person name="Ruckert C."/>
        </authorList>
    </citation>
    <scope>NUCLEOTIDE SEQUENCE [LARGE SCALE GENOMIC DNA]</scope>
    <source>
        <strain evidence="8">AJ 3170</strain>
    </source>
</reference>
<dbReference type="OrthoDB" id="1122432at2"/>
<dbReference type="STRING" id="1404245.CGLY_00985"/>
<feature type="transmembrane region" description="Helical" evidence="7">
    <location>
        <begin position="75"/>
        <end position="92"/>
    </location>
</feature>
<dbReference type="Proteomes" id="UP000023703">
    <property type="component" value="Chromosome"/>
</dbReference>
<keyword evidence="5 7" id="KW-1133">Transmembrane helix</keyword>
<keyword evidence="4 7" id="KW-0812">Transmembrane</keyword>
<evidence type="ECO:0000313" key="8">
    <source>
        <dbReference type="EMBL" id="AHW62645.1"/>
    </source>
</evidence>
<evidence type="ECO:0000256" key="1">
    <source>
        <dbReference type="ARBA" id="ARBA00004651"/>
    </source>
</evidence>
<proteinExistence type="inferred from homology"/>
<evidence type="ECO:0000256" key="5">
    <source>
        <dbReference type="ARBA" id="ARBA00022989"/>
    </source>
</evidence>
<gene>
    <name evidence="8" type="ORF">CGLY_00985</name>
</gene>
<dbReference type="Pfam" id="PF07681">
    <property type="entry name" value="DoxX"/>
    <property type="match status" value="1"/>
</dbReference>
<sequence>MSTTVSNVVILLARIALGVTLFAHGWQKFFTDGIDATAQGFDSMGIPAATASAIFAAAVELVGGVLLIIGLLTPLVAVLVVVDMAGAFWFAHRTAGTIFVGDGGYELVLVLAAGAALVGAVAGGRYGVDGVLRRRRGAAAR</sequence>
<feature type="transmembrane region" description="Helical" evidence="7">
    <location>
        <begin position="104"/>
        <end position="128"/>
    </location>
</feature>
<keyword evidence="3" id="KW-1003">Cell membrane</keyword>
<dbReference type="eggNOG" id="COG2259">
    <property type="taxonomic scope" value="Bacteria"/>
</dbReference>
<keyword evidence="6 7" id="KW-0472">Membrane</keyword>
<dbReference type="KEGG" id="cgy:CGLY_00985"/>
<dbReference type="HOGENOM" id="CLU_058421_3_2_11"/>
<dbReference type="GO" id="GO:0005886">
    <property type="term" value="C:plasma membrane"/>
    <property type="evidence" value="ECO:0007669"/>
    <property type="project" value="UniProtKB-SubCell"/>
</dbReference>
<dbReference type="InterPro" id="IPR051907">
    <property type="entry name" value="DoxX-like_oxidoreductase"/>
</dbReference>
<evidence type="ECO:0000256" key="6">
    <source>
        <dbReference type="ARBA" id="ARBA00023136"/>
    </source>
</evidence>
<evidence type="ECO:0000313" key="9">
    <source>
        <dbReference type="Proteomes" id="UP000023703"/>
    </source>
</evidence>
<accession>X5E594</accession>
<dbReference type="AlphaFoldDB" id="X5E594"/>
<protein>
    <submittedName>
        <fullName evidence="8">Putative membrane protein</fullName>
    </submittedName>
</protein>
<dbReference type="PANTHER" id="PTHR33452:SF1">
    <property type="entry name" value="INNER MEMBRANE PROTEIN YPHA-RELATED"/>
    <property type="match status" value="1"/>
</dbReference>
<name>X5E594_9CORY</name>
<comment type="similarity">
    <text evidence="2">Belongs to the DoxX family.</text>
</comment>
<evidence type="ECO:0000256" key="4">
    <source>
        <dbReference type="ARBA" id="ARBA00022692"/>
    </source>
</evidence>
<evidence type="ECO:0000256" key="2">
    <source>
        <dbReference type="ARBA" id="ARBA00006679"/>
    </source>
</evidence>
<keyword evidence="9" id="KW-1185">Reference proteome</keyword>
<feature type="transmembrane region" description="Helical" evidence="7">
    <location>
        <begin position="7"/>
        <end position="26"/>
    </location>
</feature>
<evidence type="ECO:0000256" key="3">
    <source>
        <dbReference type="ARBA" id="ARBA00022475"/>
    </source>
</evidence>
<evidence type="ECO:0000256" key="7">
    <source>
        <dbReference type="SAM" id="Phobius"/>
    </source>
</evidence>
<organism evidence="8 9">
    <name type="scientific">Corynebacterium glyciniphilum AJ 3170</name>
    <dbReference type="NCBI Taxonomy" id="1404245"/>
    <lineage>
        <taxon>Bacteria</taxon>
        <taxon>Bacillati</taxon>
        <taxon>Actinomycetota</taxon>
        <taxon>Actinomycetes</taxon>
        <taxon>Mycobacteriales</taxon>
        <taxon>Corynebacteriaceae</taxon>
        <taxon>Corynebacterium</taxon>
    </lineage>
</organism>
<dbReference type="InterPro" id="IPR032808">
    <property type="entry name" value="DoxX"/>
</dbReference>
<feature type="transmembrane region" description="Helical" evidence="7">
    <location>
        <begin position="46"/>
        <end position="68"/>
    </location>
</feature>